<comment type="caution">
    <text evidence="10">The sequence shown here is derived from an EMBL/GenBank/DDBJ whole genome shotgun (WGS) entry which is preliminary data.</text>
</comment>
<dbReference type="OrthoDB" id="2162449at2759"/>
<feature type="domain" description="Nucleoside diphosphate kinase-like" evidence="9">
    <location>
        <begin position="8"/>
        <end position="136"/>
    </location>
</feature>
<evidence type="ECO:0000259" key="9">
    <source>
        <dbReference type="SMART" id="SM00562"/>
    </source>
</evidence>
<dbReference type="InterPro" id="IPR034907">
    <property type="entry name" value="NDK-like_dom"/>
</dbReference>
<feature type="binding site" evidence="7">
    <location>
        <position position="121"/>
    </location>
    <ligand>
        <name>ATP</name>
        <dbReference type="ChEBI" id="CHEBI:30616"/>
    </ligand>
</feature>
<keyword evidence="3" id="KW-0808">Transferase</keyword>
<feature type="binding site" evidence="7">
    <location>
        <position position="107"/>
    </location>
    <ligand>
        <name>ATP</name>
        <dbReference type="ChEBI" id="CHEBI:30616"/>
    </ligand>
</feature>
<evidence type="ECO:0000256" key="8">
    <source>
        <dbReference type="SAM" id="Phobius"/>
    </source>
</evidence>
<feature type="binding site" evidence="7">
    <location>
        <position position="65"/>
    </location>
    <ligand>
        <name>ATP</name>
        <dbReference type="ChEBI" id="CHEBI:30616"/>
    </ligand>
</feature>
<feature type="binding site" evidence="7">
    <location>
        <position position="101"/>
    </location>
    <ligand>
        <name>ATP</name>
        <dbReference type="ChEBI" id="CHEBI:30616"/>
    </ligand>
</feature>
<feature type="binding site" evidence="7">
    <location>
        <position position="16"/>
    </location>
    <ligand>
        <name>ATP</name>
        <dbReference type="ChEBI" id="CHEBI:30616"/>
    </ligand>
</feature>
<feature type="active site" description="Pros-phosphohistidine intermediate" evidence="7">
    <location>
        <position position="134"/>
    </location>
</feature>
<organism evidence="10 11">
    <name type="scientific">Acaulospora morrowiae</name>
    <dbReference type="NCBI Taxonomy" id="94023"/>
    <lineage>
        <taxon>Eukaryota</taxon>
        <taxon>Fungi</taxon>
        <taxon>Fungi incertae sedis</taxon>
        <taxon>Mucoromycota</taxon>
        <taxon>Glomeromycotina</taxon>
        <taxon>Glomeromycetes</taxon>
        <taxon>Diversisporales</taxon>
        <taxon>Acaulosporaceae</taxon>
        <taxon>Acaulospora</taxon>
    </lineage>
</organism>
<evidence type="ECO:0000256" key="5">
    <source>
        <dbReference type="ARBA" id="ARBA00022777"/>
    </source>
</evidence>
<dbReference type="InterPro" id="IPR036850">
    <property type="entry name" value="NDK-like_dom_sf"/>
</dbReference>
<reference evidence="10" key="1">
    <citation type="submission" date="2021-06" db="EMBL/GenBank/DDBJ databases">
        <authorList>
            <person name="Kallberg Y."/>
            <person name="Tangrot J."/>
            <person name="Rosling A."/>
        </authorList>
    </citation>
    <scope>NUCLEOTIDE SEQUENCE</scope>
    <source>
        <strain evidence="10">CL551</strain>
    </source>
</reference>
<dbReference type="GO" id="GO:0016301">
    <property type="term" value="F:kinase activity"/>
    <property type="evidence" value="ECO:0007669"/>
    <property type="project" value="UniProtKB-KW"/>
</dbReference>
<feature type="binding site" evidence="7">
    <location>
        <position position="131"/>
    </location>
    <ligand>
        <name>ATP</name>
        <dbReference type="ChEBI" id="CHEBI:30616"/>
    </ligand>
</feature>
<evidence type="ECO:0000256" key="7">
    <source>
        <dbReference type="PROSITE-ProRule" id="PRU00706"/>
    </source>
</evidence>
<evidence type="ECO:0000313" key="11">
    <source>
        <dbReference type="Proteomes" id="UP000789342"/>
    </source>
</evidence>
<keyword evidence="4" id="KW-0547">Nucleotide-binding</keyword>
<protein>
    <recommendedName>
        <fullName evidence="2">Nucleoside diphosphate kinase</fullName>
    </recommendedName>
</protein>
<dbReference type="SUPFAM" id="SSF54919">
    <property type="entry name" value="Nucleoside diphosphate kinase, NDK"/>
    <property type="match status" value="1"/>
</dbReference>
<keyword evidence="5" id="KW-0418">Kinase</keyword>
<dbReference type="GO" id="GO:0005524">
    <property type="term" value="F:ATP binding"/>
    <property type="evidence" value="ECO:0007669"/>
    <property type="project" value="UniProtKB-KW"/>
</dbReference>
<accession>A0A9N9DGG5</accession>
<evidence type="ECO:0000256" key="4">
    <source>
        <dbReference type="ARBA" id="ARBA00022741"/>
    </source>
</evidence>
<keyword evidence="8" id="KW-0472">Membrane</keyword>
<dbReference type="Proteomes" id="UP000789342">
    <property type="component" value="Unassembled WGS sequence"/>
</dbReference>
<dbReference type="Pfam" id="PF00334">
    <property type="entry name" value="NDK"/>
    <property type="match status" value="1"/>
</dbReference>
<gene>
    <name evidence="10" type="ORF">AMORRO_LOCUS9247</name>
</gene>
<evidence type="ECO:0000256" key="6">
    <source>
        <dbReference type="ARBA" id="ARBA00022840"/>
    </source>
</evidence>
<evidence type="ECO:0000256" key="3">
    <source>
        <dbReference type="ARBA" id="ARBA00022679"/>
    </source>
</evidence>
<evidence type="ECO:0000256" key="2">
    <source>
        <dbReference type="ARBA" id="ARBA00017632"/>
    </source>
</evidence>
<evidence type="ECO:0000313" key="10">
    <source>
        <dbReference type="EMBL" id="CAG8634589.1"/>
    </source>
</evidence>
<name>A0A9N9DGG5_9GLOM</name>
<dbReference type="SMART" id="SM00562">
    <property type="entry name" value="NDK"/>
    <property type="match status" value="1"/>
</dbReference>
<dbReference type="Gene3D" id="3.30.70.141">
    <property type="entry name" value="Nucleoside diphosphate kinase-like domain"/>
    <property type="match status" value="1"/>
</dbReference>
<keyword evidence="6" id="KW-0067">ATP-binding</keyword>
<proteinExistence type="inferred from homology"/>
<comment type="similarity">
    <text evidence="1 7">Belongs to the NDK family.</text>
</comment>
<dbReference type="PROSITE" id="PS51374">
    <property type="entry name" value="NDPK_LIKE"/>
    <property type="match status" value="1"/>
</dbReference>
<dbReference type="PANTHER" id="PTHR46161:SF3">
    <property type="entry name" value="NUCLEOSIDE DIPHOSPHATE KINASE DDB_G0292928-RELATED"/>
    <property type="match status" value="1"/>
</dbReference>
<keyword evidence="11" id="KW-1185">Reference proteome</keyword>
<dbReference type="EMBL" id="CAJVPV010008782">
    <property type="protein sequence ID" value="CAG8634589.1"/>
    <property type="molecule type" value="Genomic_DNA"/>
</dbReference>
<sequence length="136" mass="15611">MSSTPAKFQFSLALLKPDLCANPALIPLILNSLKNKNFKILGERRLLWNQSHAEKFYAEHRARNFLYHKLFAALLIKLFFFSSGPFVSLILSKPNAIREWRELIGPTHPFRARINSPNTLRALYGLTDTRNSFHGS</sequence>
<keyword evidence="8" id="KW-0812">Transmembrane</keyword>
<dbReference type="AlphaFoldDB" id="A0A9N9DGG5"/>
<feature type="transmembrane region" description="Helical" evidence="8">
    <location>
        <begin position="70"/>
        <end position="91"/>
    </location>
</feature>
<feature type="non-terminal residue" evidence="10">
    <location>
        <position position="136"/>
    </location>
</feature>
<evidence type="ECO:0000256" key="1">
    <source>
        <dbReference type="ARBA" id="ARBA00008142"/>
    </source>
</evidence>
<keyword evidence="8" id="KW-1133">Transmembrane helix</keyword>
<dbReference type="PANTHER" id="PTHR46161">
    <property type="entry name" value="NUCLEOSIDE DIPHOSPHATE KINASE"/>
    <property type="match status" value="1"/>
</dbReference>